<keyword evidence="3" id="KW-1185">Reference proteome</keyword>
<keyword evidence="1" id="KW-1133">Transmembrane helix</keyword>
<protein>
    <submittedName>
        <fullName evidence="2">Uncharacterized protein</fullName>
    </submittedName>
</protein>
<proteinExistence type="predicted"/>
<dbReference type="Proteomes" id="UP001203207">
    <property type="component" value="Unassembled WGS sequence"/>
</dbReference>
<keyword evidence="1" id="KW-0812">Transmembrane</keyword>
<evidence type="ECO:0000256" key="1">
    <source>
        <dbReference type="SAM" id="Phobius"/>
    </source>
</evidence>
<reference evidence="2" key="1">
    <citation type="journal article" date="2022" name="Syst. Appl. Microbiol.">
        <title>Natronocalculus amylovorans gen. nov., sp. nov., and Natranaeroarchaeum aerophilus sp. nov., dominant culturable amylolytic natronoarchaea from hypersaline soda lakes in southwestern Siberia.</title>
        <authorList>
            <person name="Sorokin D.Y."/>
            <person name="Elcheninov A.G."/>
            <person name="Khizhniak T.V."/>
            <person name="Koenen M."/>
            <person name="Bale N.J."/>
            <person name="Damste J.S.S."/>
            <person name="Kublanov I.V."/>
        </authorList>
    </citation>
    <scope>NUCLEOTIDE SEQUENCE</scope>
    <source>
        <strain evidence="2">AArc-St2</strain>
    </source>
</reference>
<dbReference type="EMBL" id="JAKRVX010000001">
    <property type="protein sequence ID" value="MCL9816133.1"/>
    <property type="molecule type" value="Genomic_DNA"/>
</dbReference>
<accession>A0AAE3K7L5</accession>
<feature type="transmembrane region" description="Helical" evidence="1">
    <location>
        <begin position="34"/>
        <end position="59"/>
    </location>
</feature>
<evidence type="ECO:0000313" key="2">
    <source>
        <dbReference type="EMBL" id="MCL9816133.1"/>
    </source>
</evidence>
<keyword evidence="1" id="KW-0472">Membrane</keyword>
<gene>
    <name evidence="2" type="ORF">AArcSt2_04170</name>
</gene>
<sequence length="80" mass="8914">MVEAKTLLKWAAIGLAVLVLFRIALWVLGVVVSAVFWAIQIAFLLLMLGAVGFGAYWLYKTFVADSSSSTSRSREKIYER</sequence>
<evidence type="ECO:0000313" key="3">
    <source>
        <dbReference type="Proteomes" id="UP001203207"/>
    </source>
</evidence>
<dbReference type="RefSeq" id="WP_250583086.1">
    <property type="nucleotide sequence ID" value="NZ_JAKRVX010000001.1"/>
</dbReference>
<dbReference type="AlphaFoldDB" id="A0AAE3K7L5"/>
<name>A0AAE3K7L5_9EURY</name>
<reference evidence="2" key="2">
    <citation type="submission" date="2022-02" db="EMBL/GenBank/DDBJ databases">
        <authorList>
            <person name="Elcheninov A.G."/>
            <person name="Sorokin D.Y."/>
            <person name="Kublanov I.V."/>
        </authorList>
    </citation>
    <scope>NUCLEOTIDE SEQUENCE</scope>
    <source>
        <strain evidence="2">AArc-St2</strain>
    </source>
</reference>
<feature type="transmembrane region" description="Helical" evidence="1">
    <location>
        <begin position="7"/>
        <end position="28"/>
    </location>
</feature>
<comment type="caution">
    <text evidence="2">The sequence shown here is derived from an EMBL/GenBank/DDBJ whole genome shotgun (WGS) entry which is preliminary data.</text>
</comment>
<organism evidence="2 3">
    <name type="scientific">Natronocalculus amylovorans</name>
    <dbReference type="NCBI Taxonomy" id="2917812"/>
    <lineage>
        <taxon>Archaea</taxon>
        <taxon>Methanobacteriati</taxon>
        <taxon>Methanobacteriota</taxon>
        <taxon>Stenosarchaea group</taxon>
        <taxon>Halobacteria</taxon>
        <taxon>Halobacteriales</taxon>
        <taxon>Haloferacaceae</taxon>
        <taxon>Natronocalculus</taxon>
    </lineage>
</organism>